<dbReference type="InterPro" id="IPR005094">
    <property type="entry name" value="Endonuclease_MobA/VirD2"/>
</dbReference>
<comment type="caution">
    <text evidence="3">The sequence shown here is derived from an EMBL/GenBank/DDBJ whole genome shotgun (WGS) entry which is preliminary data.</text>
</comment>
<gene>
    <name evidence="3" type="ORF">CA836_06360</name>
</gene>
<dbReference type="RefSeq" id="WP_099002784.1">
    <property type="nucleotide sequence ID" value="NZ_CP077159.1"/>
</dbReference>
<dbReference type="AlphaFoldDB" id="A0A2C6B450"/>
<evidence type="ECO:0000313" key="3">
    <source>
        <dbReference type="EMBL" id="PHH99336.1"/>
    </source>
</evidence>
<dbReference type="Pfam" id="PF03432">
    <property type="entry name" value="Relaxase"/>
    <property type="match status" value="1"/>
</dbReference>
<feature type="region of interest" description="Disordered" evidence="1">
    <location>
        <begin position="431"/>
        <end position="473"/>
    </location>
</feature>
<evidence type="ECO:0000259" key="2">
    <source>
        <dbReference type="Pfam" id="PF03432"/>
    </source>
</evidence>
<accession>A0A2C6B450</accession>
<reference evidence="3 4" key="1">
    <citation type="submission" date="2017-06" db="EMBL/GenBank/DDBJ databases">
        <title>Draft genome sequence of Fusobacterium nucleatum subsp. polymorphum KCOM 1248 (=ChDC F113).</title>
        <authorList>
            <person name="Kook J.-K."/>
            <person name="Park S.-N."/>
            <person name="Lim Y.K."/>
            <person name="Roh H."/>
        </authorList>
    </citation>
    <scope>NUCLEOTIDE SEQUENCE [LARGE SCALE GENOMIC DNA]</scope>
    <source>
        <strain evidence="4">KCOM 1248 (ChDC F113)</strain>
    </source>
</reference>
<evidence type="ECO:0000256" key="1">
    <source>
        <dbReference type="SAM" id="MobiDB-lite"/>
    </source>
</evidence>
<feature type="domain" description="MobA/VirD2-like nuclease" evidence="2">
    <location>
        <begin position="31"/>
        <end position="144"/>
    </location>
</feature>
<proteinExistence type="predicted"/>
<protein>
    <recommendedName>
        <fullName evidence="2">MobA/VirD2-like nuclease domain-containing protein</fullName>
    </recommendedName>
</protein>
<sequence>MPILKSIGANKKVKNKVYTQTPASLKRVLDYITRKNKDESEVYKSYGVGLSDNSDKAFKEIMFNKRAFDKIDGRQYKHYVTSYPVGFDDLQTIEKITTKFAEKNFLERGFKCYVAIHQDKDHFHSHIIVDSVNYLNGYKLQELDEKQLLKARYKDKKLEDWEIRLEDLKKSMEEIALEYGVPSPERSLGKAMTKNIGKMSKYKALEKENSWRNYISKSWEEVILETTTTMENLEQKLKEKGIYFNRFNAENKTLTLAAEYTVGEEKKVGKIRLNKLAGEEDYRFQATPNVYNWDNFVKILEKHKEKEVEEELTEDDIEKALLTLEKDALLEKEFAREIEEVKLELDKGREYKTITGIMLGYKEFYKEITNFLKEVEDHKKDFKNLDEIKKIKENEGWELILEFNQAHTLSKQKEKERAELEIEREKQEKIKAEEERKRKIEDEKIRRNNEYNERHDRIRSEEKAREQERIKLNRAIEDNKFKDDIKEKEIKPVAEEKEVENTIKRKEKEREYGE</sequence>
<dbReference type="Proteomes" id="UP000223525">
    <property type="component" value="Unassembled WGS sequence"/>
</dbReference>
<dbReference type="EMBL" id="NIRK01000001">
    <property type="protein sequence ID" value="PHH99336.1"/>
    <property type="molecule type" value="Genomic_DNA"/>
</dbReference>
<name>A0A2C6B450_FUSNP</name>
<organism evidence="3 4">
    <name type="scientific">Fusobacterium nucleatum subsp. polymorphum</name>
    <name type="common">Fusobacterium polymorphum</name>
    <dbReference type="NCBI Taxonomy" id="76857"/>
    <lineage>
        <taxon>Bacteria</taxon>
        <taxon>Fusobacteriati</taxon>
        <taxon>Fusobacteriota</taxon>
        <taxon>Fusobacteriia</taxon>
        <taxon>Fusobacteriales</taxon>
        <taxon>Fusobacteriaceae</taxon>
        <taxon>Fusobacterium</taxon>
    </lineage>
</organism>
<evidence type="ECO:0000313" key="4">
    <source>
        <dbReference type="Proteomes" id="UP000223525"/>
    </source>
</evidence>